<keyword evidence="2" id="KW-0472">Membrane</keyword>
<keyword evidence="1 5" id="KW-0732">Signal</keyword>
<gene>
    <name evidence="7" type="ORF">DFR43_10584</name>
</gene>
<evidence type="ECO:0000256" key="1">
    <source>
        <dbReference type="ARBA" id="ARBA00022729"/>
    </source>
</evidence>
<keyword evidence="3" id="KW-0564">Palmitate</keyword>
<dbReference type="Pfam" id="PF09864">
    <property type="entry name" value="MliC"/>
    <property type="match status" value="1"/>
</dbReference>
<organism evidence="7 8">
    <name type="scientific">Tepidicella xavieri</name>
    <dbReference type="NCBI Taxonomy" id="360241"/>
    <lineage>
        <taxon>Bacteria</taxon>
        <taxon>Pseudomonadati</taxon>
        <taxon>Pseudomonadota</taxon>
        <taxon>Betaproteobacteria</taxon>
        <taxon>Burkholderiales</taxon>
        <taxon>Tepidicella</taxon>
    </lineage>
</organism>
<evidence type="ECO:0000313" key="7">
    <source>
        <dbReference type="EMBL" id="TDQ43734.1"/>
    </source>
</evidence>
<evidence type="ECO:0000259" key="6">
    <source>
        <dbReference type="Pfam" id="PF09864"/>
    </source>
</evidence>
<protein>
    <submittedName>
        <fullName evidence="7">Membrane-bound lysozyme inhibitor of c-type lysozyme MliC</fullName>
    </submittedName>
</protein>
<dbReference type="SUPFAM" id="SSF141488">
    <property type="entry name" value="YdhA-like"/>
    <property type="match status" value="1"/>
</dbReference>
<feature type="signal peptide" evidence="5">
    <location>
        <begin position="1"/>
        <end position="26"/>
    </location>
</feature>
<feature type="domain" description="C-type lysozyme inhibitor" evidence="6">
    <location>
        <begin position="53"/>
        <end position="115"/>
    </location>
</feature>
<accession>A0A4R6UKJ9</accession>
<comment type="caution">
    <text evidence="7">The sequence shown here is derived from an EMBL/GenBank/DDBJ whole genome shotgun (WGS) entry which is preliminary data.</text>
</comment>
<name>A0A4R6UKJ9_9BURK</name>
<dbReference type="Proteomes" id="UP000295510">
    <property type="component" value="Unassembled WGS sequence"/>
</dbReference>
<dbReference type="AlphaFoldDB" id="A0A4R6UKJ9"/>
<keyword evidence="8" id="KW-1185">Reference proteome</keyword>
<evidence type="ECO:0000256" key="2">
    <source>
        <dbReference type="ARBA" id="ARBA00023136"/>
    </source>
</evidence>
<keyword evidence="4" id="KW-0449">Lipoprotein</keyword>
<dbReference type="InterPro" id="IPR036328">
    <property type="entry name" value="MliC_sf"/>
</dbReference>
<feature type="chain" id="PRO_5020664568" evidence="5">
    <location>
        <begin position="27"/>
        <end position="126"/>
    </location>
</feature>
<evidence type="ECO:0000256" key="5">
    <source>
        <dbReference type="SAM" id="SignalP"/>
    </source>
</evidence>
<dbReference type="InterPro" id="IPR018660">
    <property type="entry name" value="MliC"/>
</dbReference>
<dbReference type="Gene3D" id="2.40.128.200">
    <property type="match status" value="1"/>
</dbReference>
<evidence type="ECO:0000313" key="8">
    <source>
        <dbReference type="Proteomes" id="UP000295510"/>
    </source>
</evidence>
<evidence type="ECO:0000256" key="3">
    <source>
        <dbReference type="ARBA" id="ARBA00023139"/>
    </source>
</evidence>
<proteinExistence type="predicted"/>
<dbReference type="EMBL" id="SNYL01000005">
    <property type="protein sequence ID" value="TDQ43734.1"/>
    <property type="molecule type" value="Genomic_DNA"/>
</dbReference>
<sequence>MPRGSPQCYALTMKTALPLTSALLLAACQTATLEPLPPPPPGMQPVPMTRALYSCADGQTIEMRFFPEQGVGVLIRHGQNHELQQQPAASGFHYTNGPIGVRGQGDALTLEIGRMAPIACQVRVRG</sequence>
<dbReference type="PROSITE" id="PS51257">
    <property type="entry name" value="PROKAR_LIPOPROTEIN"/>
    <property type="match status" value="1"/>
</dbReference>
<reference evidence="7 8" key="1">
    <citation type="submission" date="2019-03" db="EMBL/GenBank/DDBJ databases">
        <title>Genomic Encyclopedia of Type Strains, Phase IV (KMG-IV): sequencing the most valuable type-strain genomes for metagenomic binning, comparative biology and taxonomic classification.</title>
        <authorList>
            <person name="Goeker M."/>
        </authorList>
    </citation>
    <scope>NUCLEOTIDE SEQUENCE [LARGE SCALE GENOMIC DNA]</scope>
    <source>
        <strain evidence="7 8">DSM 19605</strain>
    </source>
</reference>
<evidence type="ECO:0000256" key="4">
    <source>
        <dbReference type="ARBA" id="ARBA00023288"/>
    </source>
</evidence>